<proteinExistence type="predicted"/>
<reference evidence="1 2" key="1">
    <citation type="submission" date="2018-03" db="EMBL/GenBank/DDBJ databases">
        <title>Genomic Encyclopedia of Archaeal and Bacterial Type Strains, Phase II (KMG-II): from individual species to whole genera.</title>
        <authorList>
            <person name="Goeker M."/>
        </authorList>
    </citation>
    <scope>NUCLEOTIDE SEQUENCE [LARGE SCALE GENOMIC DNA]</scope>
    <source>
        <strain evidence="1 2">DSM 45601</strain>
    </source>
</reference>
<evidence type="ECO:0000313" key="1">
    <source>
        <dbReference type="EMBL" id="PRX97799.1"/>
    </source>
</evidence>
<dbReference type="AlphaFoldDB" id="A0A2T0Q1Z5"/>
<evidence type="ECO:0000313" key="2">
    <source>
        <dbReference type="Proteomes" id="UP000237846"/>
    </source>
</evidence>
<dbReference type="SUPFAM" id="SSF53448">
    <property type="entry name" value="Nucleotide-diphospho-sugar transferases"/>
    <property type="match status" value="1"/>
</dbReference>
<gene>
    <name evidence="1" type="ORF">CLV72_105149</name>
</gene>
<dbReference type="EMBL" id="PVZC01000005">
    <property type="protein sequence ID" value="PRX97799.1"/>
    <property type="molecule type" value="Genomic_DNA"/>
</dbReference>
<protein>
    <recommendedName>
        <fullName evidence="3">Glycosyl transferase family 21</fullName>
    </recommendedName>
</protein>
<dbReference type="Gene3D" id="3.90.550.10">
    <property type="entry name" value="Spore Coat Polysaccharide Biosynthesis Protein SpsA, Chain A"/>
    <property type="match status" value="1"/>
</dbReference>
<evidence type="ECO:0008006" key="3">
    <source>
        <dbReference type="Google" id="ProtNLM"/>
    </source>
</evidence>
<keyword evidence="2" id="KW-1185">Reference proteome</keyword>
<organism evidence="1 2">
    <name type="scientific">Allonocardiopsis opalescens</name>
    <dbReference type="NCBI Taxonomy" id="1144618"/>
    <lineage>
        <taxon>Bacteria</taxon>
        <taxon>Bacillati</taxon>
        <taxon>Actinomycetota</taxon>
        <taxon>Actinomycetes</taxon>
        <taxon>Streptosporangiales</taxon>
        <taxon>Allonocardiopsis</taxon>
    </lineage>
</organism>
<dbReference type="OrthoDB" id="7432283at2"/>
<accession>A0A2T0Q1Z5</accession>
<dbReference type="Proteomes" id="UP000237846">
    <property type="component" value="Unassembled WGS sequence"/>
</dbReference>
<sequence>MSAPQLSYVLPLRWTDDGGRLPELTGYLEWLARRAQVVVVDGSPPELFQRHADAWYGHVRHLPPDPGTRFANGKVDGVTTGVLAARTERVVIADDDVRYDDAGLTAVAAGLAEADLVRPQNHFDPLPWHALWDSGRILLNRALGHDYPGTFGVRRSTFLAMGGYDGDVMFENLELVRTVLAHGGAESRRRDLYVRRLPPDTAHFCSQRLRQAYDDTAQPLRLAGALAVLPAAVTAAARGRADLLALGALAAVAVAEAGRRRAGGARYFPFRCSLFAPLWLAERGLLGWVALARHLGGAGVRYRGRRLRLAAHPLGWLARHPRPPLVPRPVGTAAGGEADRLVASVAEGLHG</sequence>
<comment type="caution">
    <text evidence="1">The sequence shown here is derived from an EMBL/GenBank/DDBJ whole genome shotgun (WGS) entry which is preliminary data.</text>
</comment>
<dbReference type="RefSeq" id="WP_106247457.1">
    <property type="nucleotide sequence ID" value="NZ_PVZC01000005.1"/>
</dbReference>
<name>A0A2T0Q1Z5_9ACTN</name>
<dbReference type="InterPro" id="IPR029044">
    <property type="entry name" value="Nucleotide-diphossugar_trans"/>
</dbReference>